<dbReference type="EMBL" id="VXIS01000243">
    <property type="protein sequence ID" value="KAA8895809.1"/>
    <property type="molecule type" value="Genomic_DNA"/>
</dbReference>
<sequence length="399" mass="44724">MAPKQTKLSLKGIHQDAGVFMSPGHNLHIVLLEKARENGWHEIPGWWRVFLGEATERAVLLRTLANMATVDKTRLYKFVDGLLRFATQHPDAAWYRALPPASETKTPLDVNVKWILPPGAPGAASEFHHHHHHHHHFPPEHGCHSHRQLRRCRFFHSHRRRRRRQNEPNGRDPQRHTGQAVNVAQAVKPDVLRDIVKENCNLTGTATTVSYPMRQVNSIDVTLKAIETRIGNVEESVKPEVPADIIKKSSNTADPAVVMAWPRHSLESMERTAKAVEQLGFLGETTVHPVLYNDQRWDDLILPPNAPGVSATTNANDAAATTATNTGSETTQLWMTVNALATRMCSVEQSVKPEVLGDIIKKHANPTGSVMQTMYPKRKIDTMQASITTLEYATKKRLV</sequence>
<evidence type="ECO:0000256" key="1">
    <source>
        <dbReference type="SAM" id="MobiDB-lite"/>
    </source>
</evidence>
<evidence type="ECO:0000313" key="2">
    <source>
        <dbReference type="EMBL" id="KAA8895809.1"/>
    </source>
</evidence>
<dbReference type="AlphaFoldDB" id="A0A5J5EL53"/>
<reference evidence="2 3" key="1">
    <citation type="submission" date="2019-09" db="EMBL/GenBank/DDBJ databases">
        <title>Draft genome of the ectomycorrhizal ascomycete Sphaerosporella brunnea.</title>
        <authorList>
            <consortium name="DOE Joint Genome Institute"/>
            <person name="Benucci G.M."/>
            <person name="Marozzi G."/>
            <person name="Antonielli L."/>
            <person name="Sanchez S."/>
            <person name="Marco P."/>
            <person name="Wang X."/>
            <person name="Falini L.B."/>
            <person name="Barry K."/>
            <person name="Haridas S."/>
            <person name="Lipzen A."/>
            <person name="Labutti K."/>
            <person name="Grigoriev I.V."/>
            <person name="Murat C."/>
            <person name="Martin F."/>
            <person name="Albertini E."/>
            <person name="Donnini D."/>
            <person name="Bonito G."/>
        </authorList>
    </citation>
    <scope>NUCLEOTIDE SEQUENCE [LARGE SCALE GENOMIC DNA]</scope>
    <source>
        <strain evidence="2 3">Sb_GMNB300</strain>
    </source>
</reference>
<protein>
    <submittedName>
        <fullName evidence="2">Uncharacterized protein</fullName>
    </submittedName>
</protein>
<proteinExistence type="predicted"/>
<keyword evidence="3" id="KW-1185">Reference proteome</keyword>
<feature type="region of interest" description="Disordered" evidence="1">
    <location>
        <begin position="156"/>
        <end position="179"/>
    </location>
</feature>
<dbReference type="InParanoid" id="A0A5J5EL53"/>
<dbReference type="Proteomes" id="UP000326924">
    <property type="component" value="Unassembled WGS sequence"/>
</dbReference>
<feature type="region of interest" description="Disordered" evidence="1">
    <location>
        <begin position="124"/>
        <end position="143"/>
    </location>
</feature>
<gene>
    <name evidence="2" type="ORF">FN846DRAFT_893818</name>
</gene>
<organism evidence="2 3">
    <name type="scientific">Sphaerosporella brunnea</name>
    <dbReference type="NCBI Taxonomy" id="1250544"/>
    <lineage>
        <taxon>Eukaryota</taxon>
        <taxon>Fungi</taxon>
        <taxon>Dikarya</taxon>
        <taxon>Ascomycota</taxon>
        <taxon>Pezizomycotina</taxon>
        <taxon>Pezizomycetes</taxon>
        <taxon>Pezizales</taxon>
        <taxon>Pyronemataceae</taxon>
        <taxon>Sphaerosporella</taxon>
    </lineage>
</organism>
<name>A0A5J5EL53_9PEZI</name>
<accession>A0A5J5EL53</accession>
<comment type="caution">
    <text evidence="2">The sequence shown here is derived from an EMBL/GenBank/DDBJ whole genome shotgun (WGS) entry which is preliminary data.</text>
</comment>
<feature type="compositionally biased region" description="Basic and acidic residues" evidence="1">
    <location>
        <begin position="165"/>
        <end position="175"/>
    </location>
</feature>
<evidence type="ECO:0000313" key="3">
    <source>
        <dbReference type="Proteomes" id="UP000326924"/>
    </source>
</evidence>